<feature type="region of interest" description="Disordered" evidence="1">
    <location>
        <begin position="54"/>
        <end position="99"/>
    </location>
</feature>
<name>B3G3Y5_ADIVA</name>
<sequence length="140" mass="15849">MASNFDPSTNEMNKSSQGSHSRKELNRSNSNSSNHPPSYRSLWKRVSSISSNKQINLYDSQSSYTEDSRNSSDQNTANSPPLFSIINQLSKGTTSGSVQPQVHIIEQKPKPYWDSGEGSFEEWNQEYPEGIYRRNIGEIK</sequence>
<feature type="region of interest" description="Disordered" evidence="1">
    <location>
        <begin position="1"/>
        <end position="40"/>
    </location>
</feature>
<organism evidence="2">
    <name type="scientific">Adineta vaga</name>
    <name type="common">Rotifer</name>
    <name type="synonym">Callidina vaga</name>
    <dbReference type="NCBI Taxonomy" id="104782"/>
    <lineage>
        <taxon>Eukaryota</taxon>
        <taxon>Metazoa</taxon>
        <taxon>Spiralia</taxon>
        <taxon>Gnathifera</taxon>
        <taxon>Rotifera</taxon>
        <taxon>Eurotatoria</taxon>
        <taxon>Bdelloidea</taxon>
        <taxon>Adinetida</taxon>
        <taxon>Adinetidae</taxon>
        <taxon>Adineta</taxon>
    </lineage>
</organism>
<reference evidence="2" key="1">
    <citation type="journal article" date="2009" name="Mol. Biol. Evol.">
        <title>Degenerate tetraploidy was established before bdelloid rotifer families diverged.</title>
        <authorList>
            <person name="Hur J.H."/>
            <person name="Van Doninck K."/>
            <person name="Mandigo M.L."/>
            <person name="Meselson M."/>
        </authorList>
    </citation>
    <scope>NUCLEOTIDE SEQUENCE</scope>
</reference>
<feature type="compositionally biased region" description="Low complexity" evidence="1">
    <location>
        <begin position="27"/>
        <end position="40"/>
    </location>
</feature>
<proteinExistence type="predicted"/>
<evidence type="ECO:0000313" key="2">
    <source>
        <dbReference type="EMBL" id="ACD88956.1"/>
    </source>
</evidence>
<feature type="compositionally biased region" description="Polar residues" evidence="1">
    <location>
        <begin position="1"/>
        <end position="19"/>
    </location>
</feature>
<protein>
    <submittedName>
        <fullName evidence="2">Uncharacterized protein</fullName>
    </submittedName>
</protein>
<evidence type="ECO:0000256" key="1">
    <source>
        <dbReference type="SAM" id="MobiDB-lite"/>
    </source>
</evidence>
<dbReference type="AlphaFoldDB" id="B3G3Y5"/>
<dbReference type="EMBL" id="EU637017">
    <property type="protein sequence ID" value="ACD88956.1"/>
    <property type="molecule type" value="Genomic_DNA"/>
</dbReference>
<accession>B3G3Y5</accession>